<feature type="domain" description="DUF7843" evidence="4">
    <location>
        <begin position="25"/>
        <end position="99"/>
    </location>
</feature>
<gene>
    <name evidence="5" type="ORF">DES49_1375</name>
</gene>
<proteinExistence type="predicted"/>
<protein>
    <submittedName>
        <fullName evidence="5">Uncharacterized protein DUF4105</fullName>
    </submittedName>
</protein>
<sequence length="608" mass="68443">MKGIFTLLALLVAGSAVAAQASESGLADHPRWKALLHINQGTTWRYQGRSYVDDPDFFLHEDGATEPQAELEANIEQLRPPESEARCRFPARYRFLSQQLDWTDDGGLSHCADYVEWRKAMPQARVALIFPASYLNSPSSMFGHTLLRLDRGNDEDGVWLSRAINFGATVGGEENSILYIYKGLVGGYPGYFSNVPYMNKIRDYAHLENRDMWEYQLNLNESEREWLVAHLWELQDIRFDYLFLDENCSFRLLELIALTRPESDLMDSFRIAEIPVNTVRALDESGFIESSKYRPSKAKELDALIQRLSEVEKDLALGLSQEERVSETEAFQALAPKRRHLVARTAYAYLRLNNREGERTQDVAARSLALLRLVNRTPSVKEIEPERPVSPKKGHGTKMIAATGGTMGESGFGEFQARLSYHDWLDAPAGFLKGATIEAFNLQVRKAESDDLALERLDVVNVRSLAPRNQFRKPVSWFVNVGLDRRFIGNKRHLTRQVQGGGGLSWALGPVMPYAYATGRAENNSAHDPFVSTAAGAKTGILWYAGAFQAGLDAEGLYYQNDDVSFTASATLNLPLGSDHAIRASIEREGGRERAETEFSLSWRYYFD</sequence>
<feature type="chain" id="PRO_5020428049" evidence="1">
    <location>
        <begin position="19"/>
        <end position="608"/>
    </location>
</feature>
<dbReference type="Pfam" id="PF25225">
    <property type="entry name" value="DUF7843"/>
    <property type="match status" value="1"/>
</dbReference>
<dbReference type="InterPro" id="IPR057162">
    <property type="entry name" value="DUF7840"/>
</dbReference>
<dbReference type="Pfam" id="PF13387">
    <property type="entry name" value="Lnb_N"/>
    <property type="match status" value="1"/>
</dbReference>
<feature type="signal peptide" evidence="1">
    <location>
        <begin position="1"/>
        <end position="18"/>
    </location>
</feature>
<dbReference type="InterPro" id="IPR025178">
    <property type="entry name" value="Lnb_N"/>
</dbReference>
<reference evidence="5 6" key="1">
    <citation type="submission" date="2019-03" db="EMBL/GenBank/DDBJ databases">
        <title>Genomic Encyclopedia of Type Strains, Phase IV (KMG-IV): sequencing the most valuable type-strain genomes for metagenomic binning, comparative biology and taxonomic classification.</title>
        <authorList>
            <person name="Goeker M."/>
        </authorList>
    </citation>
    <scope>NUCLEOTIDE SEQUENCE [LARGE SCALE GENOMIC DNA]</scope>
    <source>
        <strain evidence="5 6">DSM 15505</strain>
    </source>
</reference>
<accession>A0A4R7JZ93</accession>
<dbReference type="Pfam" id="PF25222">
    <property type="entry name" value="DUF7840"/>
    <property type="match status" value="1"/>
</dbReference>
<evidence type="ECO:0000313" key="6">
    <source>
        <dbReference type="Proteomes" id="UP000295830"/>
    </source>
</evidence>
<name>A0A4R7JZ93_9GAMM</name>
<organism evidence="5 6">
    <name type="scientific">Halospina denitrificans</name>
    <dbReference type="NCBI Taxonomy" id="332522"/>
    <lineage>
        <taxon>Bacteria</taxon>
        <taxon>Pseudomonadati</taxon>
        <taxon>Pseudomonadota</taxon>
        <taxon>Gammaproteobacteria</taxon>
        <taxon>Halospina</taxon>
    </lineage>
</organism>
<evidence type="ECO:0000259" key="4">
    <source>
        <dbReference type="Pfam" id="PF25225"/>
    </source>
</evidence>
<evidence type="ECO:0000256" key="1">
    <source>
        <dbReference type="SAM" id="SignalP"/>
    </source>
</evidence>
<dbReference type="EMBL" id="SOAX01000002">
    <property type="protein sequence ID" value="TDT43555.1"/>
    <property type="molecule type" value="Genomic_DNA"/>
</dbReference>
<dbReference type="OrthoDB" id="9759948at2"/>
<evidence type="ECO:0000259" key="2">
    <source>
        <dbReference type="Pfam" id="PF13387"/>
    </source>
</evidence>
<feature type="domain" description="DUF7840" evidence="3">
    <location>
        <begin position="388"/>
        <end position="606"/>
    </location>
</feature>
<comment type="caution">
    <text evidence="5">The sequence shown here is derived from an EMBL/GenBank/DDBJ whole genome shotgun (WGS) entry which is preliminary data.</text>
</comment>
<dbReference type="InterPro" id="IPR057165">
    <property type="entry name" value="DUF7843"/>
</dbReference>
<dbReference type="RefSeq" id="WP_133735619.1">
    <property type="nucleotide sequence ID" value="NZ_SOAX01000002.1"/>
</dbReference>
<evidence type="ECO:0000313" key="5">
    <source>
        <dbReference type="EMBL" id="TDT43555.1"/>
    </source>
</evidence>
<dbReference type="Proteomes" id="UP000295830">
    <property type="component" value="Unassembled WGS sequence"/>
</dbReference>
<keyword evidence="1" id="KW-0732">Signal</keyword>
<evidence type="ECO:0000259" key="3">
    <source>
        <dbReference type="Pfam" id="PF25222"/>
    </source>
</evidence>
<feature type="domain" description="Lnb N-terminal periplasmic" evidence="2">
    <location>
        <begin position="114"/>
        <end position="284"/>
    </location>
</feature>
<keyword evidence="6" id="KW-1185">Reference proteome</keyword>
<dbReference type="AlphaFoldDB" id="A0A4R7JZ93"/>